<feature type="domain" description="Methyltransferase type 11" evidence="1">
    <location>
        <begin position="73"/>
        <end position="170"/>
    </location>
</feature>
<sequence length="237" mass="26576">MLSILPTGNGNQSVMIQERSQYKDTWDNLAANMDEAKLYVAGHTDEAELDRTGLNTVNRIENFVGIQSQDICLEIGCGVGRVGKFLSPKCQEWIGTDISANMLQYAAQRLDGLDNIELIELSGVGLAEIADNSIDLVYCTVVFMHLYEWDRYQYLKEAFRVLKSGGRCFFDNVDLTSSHGWDVFMAGYAYPIDQRPAYLSMCSTGEELETYARRSGFAEIKIHRWGDARVGVTGIKP</sequence>
<keyword evidence="3" id="KW-1185">Reference proteome</keyword>
<evidence type="ECO:0000313" key="2">
    <source>
        <dbReference type="EMBL" id="MBO0349266.1"/>
    </source>
</evidence>
<accession>A0ABS3FQ69</accession>
<dbReference type="InterPro" id="IPR013216">
    <property type="entry name" value="Methyltransf_11"/>
</dbReference>
<comment type="caution">
    <text evidence="2">The sequence shown here is derived from an EMBL/GenBank/DDBJ whole genome shotgun (WGS) entry which is preliminary data.</text>
</comment>
<evidence type="ECO:0000313" key="3">
    <source>
        <dbReference type="Proteomes" id="UP000664844"/>
    </source>
</evidence>
<proteinExistence type="predicted"/>
<keyword evidence="2" id="KW-0808">Transferase</keyword>
<protein>
    <submittedName>
        <fullName evidence="2">Class I SAM-dependent methyltransferase</fullName>
    </submittedName>
</protein>
<name>A0ABS3FQ69_9CYAN</name>
<dbReference type="CDD" id="cd02440">
    <property type="entry name" value="AdoMet_MTases"/>
    <property type="match status" value="1"/>
</dbReference>
<dbReference type="Gene3D" id="3.40.50.150">
    <property type="entry name" value="Vaccinia Virus protein VP39"/>
    <property type="match status" value="1"/>
</dbReference>
<dbReference type="SUPFAM" id="SSF53335">
    <property type="entry name" value="S-adenosyl-L-methionine-dependent methyltransferases"/>
    <property type="match status" value="1"/>
</dbReference>
<dbReference type="Pfam" id="PF08241">
    <property type="entry name" value="Methyltransf_11"/>
    <property type="match status" value="1"/>
</dbReference>
<dbReference type="PANTHER" id="PTHR42912:SF93">
    <property type="entry name" value="N6-ADENOSINE-METHYLTRANSFERASE TMT1A"/>
    <property type="match status" value="1"/>
</dbReference>
<dbReference type="InterPro" id="IPR029063">
    <property type="entry name" value="SAM-dependent_MTases_sf"/>
</dbReference>
<dbReference type="GO" id="GO:0008168">
    <property type="term" value="F:methyltransferase activity"/>
    <property type="evidence" value="ECO:0007669"/>
    <property type="project" value="UniProtKB-KW"/>
</dbReference>
<dbReference type="GO" id="GO:0032259">
    <property type="term" value="P:methylation"/>
    <property type="evidence" value="ECO:0007669"/>
    <property type="project" value="UniProtKB-KW"/>
</dbReference>
<gene>
    <name evidence="2" type="ORF">J0895_09140</name>
</gene>
<organism evidence="2 3">
    <name type="scientific">Phormidium pseudopriestleyi FRX01</name>
    <dbReference type="NCBI Taxonomy" id="1759528"/>
    <lineage>
        <taxon>Bacteria</taxon>
        <taxon>Bacillati</taxon>
        <taxon>Cyanobacteriota</taxon>
        <taxon>Cyanophyceae</taxon>
        <taxon>Oscillatoriophycideae</taxon>
        <taxon>Oscillatoriales</taxon>
        <taxon>Oscillatoriaceae</taxon>
        <taxon>Phormidium</taxon>
    </lineage>
</organism>
<reference evidence="2 3" key="1">
    <citation type="submission" date="2021-03" db="EMBL/GenBank/DDBJ databases">
        <title>Metabolic Capacity of the Antarctic Cyanobacterium Phormidium pseudopriestleyi that Sustains Oxygenic Photosynthesis in the Presence of Hydrogen Sulfide.</title>
        <authorList>
            <person name="Lumian J.E."/>
            <person name="Jungblut A.D."/>
            <person name="Dillon M.L."/>
            <person name="Hawes I."/>
            <person name="Doran P.T."/>
            <person name="Mackey T.J."/>
            <person name="Dick G.J."/>
            <person name="Grettenberger C.L."/>
            <person name="Sumner D.Y."/>
        </authorList>
    </citation>
    <scope>NUCLEOTIDE SEQUENCE [LARGE SCALE GENOMIC DNA]</scope>
    <source>
        <strain evidence="2 3">FRX01</strain>
    </source>
</reference>
<dbReference type="RefSeq" id="WP_207087797.1">
    <property type="nucleotide sequence ID" value="NZ_JAFLQW010000247.1"/>
</dbReference>
<dbReference type="PANTHER" id="PTHR42912">
    <property type="entry name" value="METHYLTRANSFERASE"/>
    <property type="match status" value="1"/>
</dbReference>
<dbReference type="InterPro" id="IPR050508">
    <property type="entry name" value="Methyltransf_Superfamily"/>
</dbReference>
<dbReference type="Proteomes" id="UP000664844">
    <property type="component" value="Unassembled WGS sequence"/>
</dbReference>
<keyword evidence="2" id="KW-0489">Methyltransferase</keyword>
<evidence type="ECO:0000259" key="1">
    <source>
        <dbReference type="Pfam" id="PF08241"/>
    </source>
</evidence>
<dbReference type="EMBL" id="JAFLQW010000247">
    <property type="protein sequence ID" value="MBO0349266.1"/>
    <property type="molecule type" value="Genomic_DNA"/>
</dbReference>